<feature type="transmembrane region" description="Helical" evidence="7">
    <location>
        <begin position="324"/>
        <end position="348"/>
    </location>
</feature>
<reference evidence="8 9" key="1">
    <citation type="submission" date="2018-01" db="EMBL/GenBank/DDBJ databases">
        <title>Genome Sequencing and Assembly of Anaerobacter polyendosporus strain CT4.</title>
        <authorList>
            <person name="Tachaapaikoon C."/>
            <person name="Sutheeworapong S."/>
            <person name="Jenjaroenpun P."/>
            <person name="Wongsurawat T."/>
            <person name="Nookeaw I."/>
            <person name="Cheawchanlertfa P."/>
            <person name="Kosugi A."/>
            <person name="Cheevadhanarak S."/>
            <person name="Ratanakhanokchai K."/>
        </authorList>
    </citation>
    <scope>NUCLEOTIDE SEQUENCE [LARGE SCALE GENOMIC DNA]</scope>
    <source>
        <strain evidence="8 9">CT4</strain>
    </source>
</reference>
<keyword evidence="2" id="KW-0813">Transport</keyword>
<keyword evidence="6 7" id="KW-0472">Membrane</keyword>
<keyword evidence="3" id="KW-1003">Cell membrane</keyword>
<evidence type="ECO:0000256" key="5">
    <source>
        <dbReference type="ARBA" id="ARBA00022989"/>
    </source>
</evidence>
<keyword evidence="4 7" id="KW-0812">Transmembrane</keyword>
<dbReference type="Pfam" id="PF01554">
    <property type="entry name" value="MatE"/>
    <property type="match status" value="2"/>
</dbReference>
<dbReference type="NCBIfam" id="TIGR00797">
    <property type="entry name" value="matE"/>
    <property type="match status" value="1"/>
</dbReference>
<feature type="transmembrane region" description="Helical" evidence="7">
    <location>
        <begin position="35"/>
        <end position="54"/>
    </location>
</feature>
<sequence>MNLLSLFSDKKFFNATIKLALPIALQNFILSSLNLFDNIIIGGLGEVAIASVGLANQMFFLLNLVLFGVVSGASIFTAQYWGNKDLKNIKRVLGICLISSIAASSIFTLAALIFPKPIMSLFSNDPAVINMGANYLRIICLSYIVTAISFAYAATLRSIGQVKAPMFVSVTALAVNTVLNFTMVYGVAGIPGLGVYGSALGTLIARIIEFILMIFVVYKFKFPLAAKPKELLDLSLDFVKKFFKVTIPVILNESLWALGVTVYSVIYAHMGTSIIASTNIVSTIDRLAMVIFLGFGNAAAIMIGQKIGEKDEKTAFLYAKRFIIMNPLIGILVGFVIYIGAPSILYAYNVSPEVHNYSKSLLHILGIFLCIKVFNYTNVVGILRSGGDTKFCLLLDIGGMWLVGVPLVALAGLYFNLPIDKVYIFVFMEEVAKFIVGFPRIASKKWINNLVIH</sequence>
<keyword evidence="9" id="KW-1185">Reference proteome</keyword>
<evidence type="ECO:0000313" key="9">
    <source>
        <dbReference type="Proteomes" id="UP000286268"/>
    </source>
</evidence>
<dbReference type="PANTHER" id="PTHR42925">
    <property type="entry name" value="MULTIDRUG AND TOXIN EFFLUX PROTEIN MATE FAMILY"/>
    <property type="match status" value="1"/>
</dbReference>
<dbReference type="PANTHER" id="PTHR42925:SF2">
    <property type="entry name" value="NA+ DRIVEN MULTIDRUG EFFLUX PUMP"/>
    <property type="match status" value="1"/>
</dbReference>
<feature type="transmembrane region" description="Helical" evidence="7">
    <location>
        <begin position="92"/>
        <end position="114"/>
    </location>
</feature>
<evidence type="ECO:0000313" key="8">
    <source>
        <dbReference type="EMBL" id="QAA33176.1"/>
    </source>
</evidence>
<dbReference type="EMBL" id="CP025746">
    <property type="protein sequence ID" value="QAA33176.1"/>
    <property type="molecule type" value="Genomic_DNA"/>
</dbReference>
<dbReference type="PIRSF" id="PIRSF006603">
    <property type="entry name" value="DinF"/>
    <property type="match status" value="1"/>
</dbReference>
<gene>
    <name evidence="8" type="ORF">C1I91_16875</name>
</gene>
<organism evidence="8 9">
    <name type="scientific">Clostridium manihotivorum</name>
    <dbReference type="NCBI Taxonomy" id="2320868"/>
    <lineage>
        <taxon>Bacteria</taxon>
        <taxon>Bacillati</taxon>
        <taxon>Bacillota</taxon>
        <taxon>Clostridia</taxon>
        <taxon>Eubacteriales</taxon>
        <taxon>Clostridiaceae</taxon>
        <taxon>Clostridium</taxon>
    </lineage>
</organism>
<dbReference type="CDD" id="cd13134">
    <property type="entry name" value="MATE_like_8"/>
    <property type="match status" value="1"/>
</dbReference>
<evidence type="ECO:0000256" key="6">
    <source>
        <dbReference type="ARBA" id="ARBA00023136"/>
    </source>
</evidence>
<dbReference type="InterPro" id="IPR002528">
    <property type="entry name" value="MATE_fam"/>
</dbReference>
<dbReference type="AlphaFoldDB" id="A0A3R5U9Y5"/>
<evidence type="ECO:0000256" key="7">
    <source>
        <dbReference type="SAM" id="Phobius"/>
    </source>
</evidence>
<feature type="transmembrane region" description="Helical" evidence="7">
    <location>
        <begin position="245"/>
        <end position="266"/>
    </location>
</feature>
<feature type="transmembrane region" description="Helical" evidence="7">
    <location>
        <begin position="60"/>
        <end position="80"/>
    </location>
</feature>
<dbReference type="RefSeq" id="WP_128213902.1">
    <property type="nucleotide sequence ID" value="NZ_CP025746.1"/>
</dbReference>
<feature type="transmembrane region" description="Helical" evidence="7">
    <location>
        <begin position="166"/>
        <end position="188"/>
    </location>
</feature>
<evidence type="ECO:0000256" key="1">
    <source>
        <dbReference type="ARBA" id="ARBA00004651"/>
    </source>
</evidence>
<dbReference type="KEGG" id="cmah:C1I91_16875"/>
<protein>
    <submittedName>
        <fullName evidence="8">MATE family efflux transporter</fullName>
    </submittedName>
</protein>
<dbReference type="InterPro" id="IPR048279">
    <property type="entry name" value="MdtK-like"/>
</dbReference>
<dbReference type="Proteomes" id="UP000286268">
    <property type="component" value="Chromosome"/>
</dbReference>
<comment type="subcellular location">
    <subcellularLocation>
        <location evidence="1">Cell membrane</location>
        <topology evidence="1">Multi-pass membrane protein</topology>
    </subcellularLocation>
</comment>
<feature type="transmembrane region" description="Helical" evidence="7">
    <location>
        <begin position="134"/>
        <end position="154"/>
    </location>
</feature>
<dbReference type="GO" id="GO:0042910">
    <property type="term" value="F:xenobiotic transmembrane transporter activity"/>
    <property type="evidence" value="ECO:0007669"/>
    <property type="project" value="InterPro"/>
</dbReference>
<dbReference type="GO" id="GO:0015297">
    <property type="term" value="F:antiporter activity"/>
    <property type="evidence" value="ECO:0007669"/>
    <property type="project" value="InterPro"/>
</dbReference>
<feature type="transmembrane region" description="Helical" evidence="7">
    <location>
        <begin position="286"/>
        <end position="303"/>
    </location>
</feature>
<feature type="transmembrane region" description="Helical" evidence="7">
    <location>
        <begin position="194"/>
        <end position="218"/>
    </location>
</feature>
<evidence type="ECO:0000256" key="3">
    <source>
        <dbReference type="ARBA" id="ARBA00022475"/>
    </source>
</evidence>
<evidence type="ECO:0000256" key="2">
    <source>
        <dbReference type="ARBA" id="ARBA00022448"/>
    </source>
</evidence>
<feature type="transmembrane region" description="Helical" evidence="7">
    <location>
        <begin position="360"/>
        <end position="379"/>
    </location>
</feature>
<evidence type="ECO:0000256" key="4">
    <source>
        <dbReference type="ARBA" id="ARBA00022692"/>
    </source>
</evidence>
<keyword evidence="5 7" id="KW-1133">Transmembrane helix</keyword>
<name>A0A3R5U9Y5_9CLOT</name>
<proteinExistence type="predicted"/>
<dbReference type="GO" id="GO:0005886">
    <property type="term" value="C:plasma membrane"/>
    <property type="evidence" value="ECO:0007669"/>
    <property type="project" value="UniProtKB-SubCell"/>
</dbReference>
<feature type="transmembrane region" description="Helical" evidence="7">
    <location>
        <begin position="391"/>
        <end position="416"/>
    </location>
</feature>
<accession>A0A3R5U9Y5</accession>
<dbReference type="InterPro" id="IPR047135">
    <property type="entry name" value="YsiQ"/>
</dbReference>
<dbReference type="OrthoDB" id="9780160at2"/>